<feature type="non-terminal residue" evidence="2">
    <location>
        <position position="365"/>
    </location>
</feature>
<dbReference type="InterPro" id="IPR050483">
    <property type="entry name" value="CoA-transferase_III_domain"/>
</dbReference>
<keyword evidence="3" id="KW-1185">Reference proteome</keyword>
<dbReference type="SUPFAM" id="SSF89796">
    <property type="entry name" value="CoA-transferase family III (CaiB/BaiF)"/>
    <property type="match status" value="1"/>
</dbReference>
<gene>
    <name evidence="2" type="ORF">FEZ63_18980</name>
</gene>
<dbReference type="Proteomes" id="UP000325684">
    <property type="component" value="Unassembled WGS sequence"/>
</dbReference>
<keyword evidence="1 2" id="KW-0808">Transferase</keyword>
<proteinExistence type="predicted"/>
<evidence type="ECO:0000313" key="3">
    <source>
        <dbReference type="Proteomes" id="UP000325684"/>
    </source>
</evidence>
<dbReference type="GO" id="GO:0008410">
    <property type="term" value="F:CoA-transferase activity"/>
    <property type="evidence" value="ECO:0007669"/>
    <property type="project" value="TreeGrafter"/>
</dbReference>
<dbReference type="InterPro" id="IPR044855">
    <property type="entry name" value="CoA-Trfase_III_dom3_sf"/>
</dbReference>
<protein>
    <submittedName>
        <fullName evidence="2">CoA transferase</fullName>
    </submittedName>
</protein>
<dbReference type="RefSeq" id="WP_150947417.1">
    <property type="nucleotide sequence ID" value="NZ_VCMV01000037.1"/>
</dbReference>
<organism evidence="2 3">
    <name type="scientific">Microvirga brassicacearum</name>
    <dbReference type="NCBI Taxonomy" id="2580413"/>
    <lineage>
        <taxon>Bacteria</taxon>
        <taxon>Pseudomonadati</taxon>
        <taxon>Pseudomonadota</taxon>
        <taxon>Alphaproteobacteria</taxon>
        <taxon>Hyphomicrobiales</taxon>
        <taxon>Methylobacteriaceae</taxon>
        <taxon>Microvirga</taxon>
    </lineage>
</organism>
<dbReference type="OrthoDB" id="9806585at2"/>
<evidence type="ECO:0000313" key="2">
    <source>
        <dbReference type="EMBL" id="KAB0265300.1"/>
    </source>
</evidence>
<accession>A0A5N3P6E7</accession>
<reference evidence="2 3" key="1">
    <citation type="journal article" date="2019" name="Microorganisms">
        <title>Genome Insights into the Novel Species Microvirga brassicacearum, a Rapeseed Endophyte with Biotechnological Potential.</title>
        <authorList>
            <person name="Jimenez-Gomez A."/>
            <person name="Saati-Santamaria Z."/>
            <person name="Igual J.M."/>
            <person name="Rivas R."/>
            <person name="Mateos P.F."/>
            <person name="Garcia-Fraile P."/>
        </authorList>
    </citation>
    <scope>NUCLEOTIDE SEQUENCE [LARGE SCALE GENOMIC DNA]</scope>
    <source>
        <strain evidence="2 3">CDVBN77</strain>
    </source>
</reference>
<dbReference type="InterPro" id="IPR003673">
    <property type="entry name" value="CoA-Trfase_fam_III"/>
</dbReference>
<name>A0A5N3P6E7_9HYPH</name>
<dbReference type="Gene3D" id="3.30.1540.10">
    <property type="entry name" value="formyl-coa transferase, domain 3"/>
    <property type="match status" value="1"/>
</dbReference>
<dbReference type="PANTHER" id="PTHR48207">
    <property type="entry name" value="SUCCINATE--HYDROXYMETHYLGLUTARATE COA-TRANSFERASE"/>
    <property type="match status" value="1"/>
</dbReference>
<dbReference type="PANTHER" id="PTHR48207:SF3">
    <property type="entry name" value="SUCCINATE--HYDROXYMETHYLGLUTARATE COA-TRANSFERASE"/>
    <property type="match status" value="1"/>
</dbReference>
<dbReference type="InterPro" id="IPR023606">
    <property type="entry name" value="CoA-Trfase_III_dom_1_sf"/>
</dbReference>
<sequence>MSAPLKDLLVVAIEQAVAAPACTARLADAGARVIKIERSEGETARHYDRAVHGTSAYFAWLNRGKESAVLDIKDPRDRALVERMVSCADVFVQNLAPGAASRIGLGSADLVARYPRLIAADIVGYAQDSSYRHMRAYDMLIQAESGLCSVTGTPDAPSKVGVSIADVCTGMNAHAAVLEALIERGRTGRGRRIEIAMFDTMADLMSVPLLHYEYAHKETPRTGLSHAAIYPYGTLACQDGVIIVVVQNPGEWARFCEGVLRRPDLVTDPRFLDNPSRVANRQELDAIIKPIFAPRPKAEMIARIEDHKLAWSNVSTVADLSAHPALRRVEIDIPDGVFRAVGSPLHRDLEPRPVPALGAHTDSIR</sequence>
<comment type="caution">
    <text evidence="2">The sequence shown here is derived from an EMBL/GenBank/DDBJ whole genome shotgun (WGS) entry which is preliminary data.</text>
</comment>
<dbReference type="Gene3D" id="3.40.50.10540">
    <property type="entry name" value="Crotonobetainyl-coa:carnitine coa-transferase, domain 1"/>
    <property type="match status" value="1"/>
</dbReference>
<dbReference type="AlphaFoldDB" id="A0A5N3P6E7"/>
<dbReference type="Pfam" id="PF02515">
    <property type="entry name" value="CoA_transf_3"/>
    <property type="match status" value="1"/>
</dbReference>
<dbReference type="EMBL" id="VCMV01000037">
    <property type="protein sequence ID" value="KAB0265300.1"/>
    <property type="molecule type" value="Genomic_DNA"/>
</dbReference>
<evidence type="ECO:0000256" key="1">
    <source>
        <dbReference type="ARBA" id="ARBA00022679"/>
    </source>
</evidence>